<feature type="compositionally biased region" description="Polar residues" evidence="1">
    <location>
        <begin position="23"/>
        <end position="38"/>
    </location>
</feature>
<proteinExistence type="predicted"/>
<evidence type="ECO:0000313" key="3">
    <source>
        <dbReference type="Proteomes" id="UP001597168"/>
    </source>
</evidence>
<dbReference type="RefSeq" id="WP_380719436.1">
    <property type="nucleotide sequence ID" value="NZ_JBHTLK010000006.1"/>
</dbReference>
<dbReference type="EMBL" id="JBHTLK010000006">
    <property type="protein sequence ID" value="MFD1146068.1"/>
    <property type="molecule type" value="Genomic_DNA"/>
</dbReference>
<feature type="region of interest" description="Disordered" evidence="1">
    <location>
        <begin position="21"/>
        <end position="58"/>
    </location>
</feature>
<organism evidence="2 3">
    <name type="scientific">Saccharothrix hoggarensis</name>
    <dbReference type="NCBI Taxonomy" id="913853"/>
    <lineage>
        <taxon>Bacteria</taxon>
        <taxon>Bacillati</taxon>
        <taxon>Actinomycetota</taxon>
        <taxon>Actinomycetes</taxon>
        <taxon>Pseudonocardiales</taxon>
        <taxon>Pseudonocardiaceae</taxon>
        <taxon>Saccharothrix</taxon>
    </lineage>
</organism>
<sequence length="58" mass="6210">MRSPVAVPVSTPVAPAAIVSKASPLSTPWTDQVPTTNPLPEYPRPQETRLDWQSLNGG</sequence>
<gene>
    <name evidence="2" type="ORF">ACFQ3T_02915</name>
</gene>
<name>A0ABW3QMQ3_9PSEU</name>
<evidence type="ECO:0000313" key="2">
    <source>
        <dbReference type="EMBL" id="MFD1146068.1"/>
    </source>
</evidence>
<dbReference type="Proteomes" id="UP001597168">
    <property type="component" value="Unassembled WGS sequence"/>
</dbReference>
<evidence type="ECO:0000256" key="1">
    <source>
        <dbReference type="SAM" id="MobiDB-lite"/>
    </source>
</evidence>
<comment type="caution">
    <text evidence="2">The sequence shown here is derived from an EMBL/GenBank/DDBJ whole genome shotgun (WGS) entry which is preliminary data.</text>
</comment>
<protein>
    <submittedName>
        <fullName evidence="2">Uncharacterized protein</fullName>
    </submittedName>
</protein>
<keyword evidence="3" id="KW-1185">Reference proteome</keyword>
<accession>A0ABW3QMQ3</accession>
<reference evidence="3" key="1">
    <citation type="journal article" date="2019" name="Int. J. Syst. Evol. Microbiol.">
        <title>The Global Catalogue of Microorganisms (GCM) 10K type strain sequencing project: providing services to taxonomists for standard genome sequencing and annotation.</title>
        <authorList>
            <consortium name="The Broad Institute Genomics Platform"/>
            <consortium name="The Broad Institute Genome Sequencing Center for Infectious Disease"/>
            <person name="Wu L."/>
            <person name="Ma J."/>
        </authorList>
    </citation>
    <scope>NUCLEOTIDE SEQUENCE [LARGE SCALE GENOMIC DNA]</scope>
    <source>
        <strain evidence="3">CCUG 60214</strain>
    </source>
</reference>